<dbReference type="PROSITE" id="PS01261">
    <property type="entry name" value="UPF0020"/>
    <property type="match status" value="1"/>
</dbReference>
<proteinExistence type="predicted"/>
<dbReference type="Gene3D" id="3.40.50.150">
    <property type="entry name" value="Vaccinia Virus protein VP39"/>
    <property type="match status" value="1"/>
</dbReference>
<evidence type="ECO:0000313" key="6">
    <source>
        <dbReference type="Proteomes" id="UP001491552"/>
    </source>
</evidence>
<dbReference type="Pfam" id="PF02926">
    <property type="entry name" value="THUMP"/>
    <property type="match status" value="1"/>
</dbReference>
<dbReference type="SUPFAM" id="SSF53335">
    <property type="entry name" value="S-adenosyl-L-methionine-dependent methyltransferases"/>
    <property type="match status" value="1"/>
</dbReference>
<dbReference type="RefSeq" id="WP_349135165.1">
    <property type="nucleotide sequence ID" value="NZ_JBBMFF010000160.1"/>
</dbReference>
<evidence type="ECO:0000256" key="2">
    <source>
        <dbReference type="ARBA" id="ARBA00022679"/>
    </source>
</evidence>
<dbReference type="Pfam" id="PF22020">
    <property type="entry name" value="RlmL_1st"/>
    <property type="match status" value="1"/>
</dbReference>
<dbReference type="PROSITE" id="PS51165">
    <property type="entry name" value="THUMP"/>
    <property type="match status" value="1"/>
</dbReference>
<feature type="domain" description="THUMP" evidence="4">
    <location>
        <begin position="45"/>
        <end position="155"/>
    </location>
</feature>
<keyword evidence="3" id="KW-0694">RNA-binding</keyword>
<dbReference type="PANTHER" id="PTHR47313:SF1">
    <property type="entry name" value="RIBOSOMAL RNA LARGE SUBUNIT METHYLTRANSFERASE K_L"/>
    <property type="match status" value="1"/>
</dbReference>
<comment type="caution">
    <text evidence="5">The sequence shown here is derived from an EMBL/GenBank/DDBJ whole genome shotgun (WGS) entry which is preliminary data.</text>
</comment>
<dbReference type="PROSITE" id="PS00092">
    <property type="entry name" value="N6_MTASE"/>
    <property type="match status" value="1"/>
</dbReference>
<evidence type="ECO:0000256" key="3">
    <source>
        <dbReference type="PROSITE-ProRule" id="PRU00529"/>
    </source>
</evidence>
<protein>
    <submittedName>
        <fullName evidence="5">Class I SAM-dependent RNA methyltransferase</fullName>
    </submittedName>
</protein>
<dbReference type="GO" id="GO:0032259">
    <property type="term" value="P:methylation"/>
    <property type="evidence" value="ECO:0007669"/>
    <property type="project" value="UniProtKB-KW"/>
</dbReference>
<dbReference type="EMBL" id="JBBMFF010000160">
    <property type="protein sequence ID" value="MEQ2510490.1"/>
    <property type="molecule type" value="Genomic_DNA"/>
</dbReference>
<evidence type="ECO:0000259" key="4">
    <source>
        <dbReference type="PROSITE" id="PS51165"/>
    </source>
</evidence>
<keyword evidence="1 5" id="KW-0489">Methyltransferase</keyword>
<dbReference type="InterPro" id="IPR053943">
    <property type="entry name" value="RlmKL-like_Mtase_CS"/>
</dbReference>
<dbReference type="PANTHER" id="PTHR47313">
    <property type="entry name" value="RIBOSOMAL RNA LARGE SUBUNIT METHYLTRANSFERASE K/L"/>
    <property type="match status" value="1"/>
</dbReference>
<dbReference type="InterPro" id="IPR002052">
    <property type="entry name" value="DNA_methylase_N6_adenine_CS"/>
</dbReference>
<accession>A0ABV1G505</accession>
<dbReference type="InterPro" id="IPR029063">
    <property type="entry name" value="SAM-dependent_MTases_sf"/>
</dbReference>
<dbReference type="Gene3D" id="3.30.2130.30">
    <property type="match status" value="1"/>
</dbReference>
<organism evidence="5 6">
    <name type="scientific">Faecousia intestinalis</name>
    <dbReference type="NCBI Taxonomy" id="3133167"/>
    <lineage>
        <taxon>Bacteria</taxon>
        <taxon>Bacillati</taxon>
        <taxon>Bacillota</taxon>
        <taxon>Clostridia</taxon>
        <taxon>Eubacteriales</taxon>
        <taxon>Oscillospiraceae</taxon>
        <taxon>Faecousia</taxon>
    </lineage>
</organism>
<evidence type="ECO:0000256" key="1">
    <source>
        <dbReference type="ARBA" id="ARBA00022603"/>
    </source>
</evidence>
<reference evidence="5 6" key="1">
    <citation type="submission" date="2024-03" db="EMBL/GenBank/DDBJ databases">
        <title>Human intestinal bacterial collection.</title>
        <authorList>
            <person name="Pauvert C."/>
            <person name="Hitch T.C.A."/>
            <person name="Clavel T."/>
        </authorList>
    </citation>
    <scope>NUCLEOTIDE SEQUENCE [LARGE SCALE GENOMIC DNA]</scope>
    <source>
        <strain evidence="5 6">CLA-AA-H192</strain>
    </source>
</reference>
<evidence type="ECO:0000313" key="5">
    <source>
        <dbReference type="EMBL" id="MEQ2510490.1"/>
    </source>
</evidence>
<dbReference type="InterPro" id="IPR054170">
    <property type="entry name" value="RlmL_1st"/>
</dbReference>
<dbReference type="CDD" id="cd11715">
    <property type="entry name" value="THUMP_AdoMetMT"/>
    <property type="match status" value="1"/>
</dbReference>
<keyword evidence="6" id="KW-1185">Reference proteome</keyword>
<gene>
    <name evidence="5" type="ORF">WMO66_04370</name>
</gene>
<dbReference type="GO" id="GO:0008168">
    <property type="term" value="F:methyltransferase activity"/>
    <property type="evidence" value="ECO:0007669"/>
    <property type="project" value="UniProtKB-KW"/>
</dbReference>
<dbReference type="Pfam" id="PF01170">
    <property type="entry name" value="UPF0020"/>
    <property type="match status" value="1"/>
</dbReference>
<dbReference type="InterPro" id="IPR000241">
    <property type="entry name" value="RlmKL-like_Mtase"/>
</dbReference>
<dbReference type="InterPro" id="IPR004114">
    <property type="entry name" value="THUMP_dom"/>
</dbReference>
<sequence length="370" mass="41742">MERWTMAVPCLFGLEGLVGDELRRMGMEDVRVEDRRVFFTGGAAELARANIGLRMGERVMILLARFPARSFEELYQGVKAIPLERFVPREGAFPVKGYSLDSQLHSVPDCQSIVKKAAVDHLGAHYGLTWLPETGETYQLRFSIMKDLCEVFLDSSGVSLHKRGYRAVGNEAPLHETMAAAMVNLARYRGRDFFWDPFCGSGTIVIEAALAALNRAPGLARKFAAQSWSCIPEDVWTQAREAARAAEFRGEYRILGTDIDSGSLAIAIANAKKAGVSKYIEFREADATRESLPCDCGVIVCNPPYGERMLEQRSAQQLMRQFGRHLRFADGWKKYIISSEPEFEHYFGKQATKKRKLYNGRLQCNVYMYF</sequence>
<keyword evidence="2" id="KW-0808">Transferase</keyword>
<dbReference type="Proteomes" id="UP001491552">
    <property type="component" value="Unassembled WGS sequence"/>
</dbReference>
<name>A0ABV1G505_9FIRM</name>